<dbReference type="AlphaFoldDB" id="A0A9J6E7B4"/>
<dbReference type="EMBL" id="JABSTU010000005">
    <property type="protein sequence ID" value="KAH8030009.1"/>
    <property type="molecule type" value="Genomic_DNA"/>
</dbReference>
<keyword evidence="3" id="KW-1185">Reference proteome</keyword>
<feature type="region of interest" description="Disordered" evidence="1">
    <location>
        <begin position="1"/>
        <end position="140"/>
    </location>
</feature>
<name>A0A9J6E7B4_RHIMP</name>
<comment type="caution">
    <text evidence="2">The sequence shown here is derived from an EMBL/GenBank/DDBJ whole genome shotgun (WGS) entry which is preliminary data.</text>
</comment>
<reference evidence="2" key="2">
    <citation type="submission" date="2021-09" db="EMBL/GenBank/DDBJ databases">
        <authorList>
            <person name="Jia N."/>
            <person name="Wang J."/>
            <person name="Shi W."/>
            <person name="Du L."/>
            <person name="Sun Y."/>
            <person name="Zhan W."/>
            <person name="Jiang J."/>
            <person name="Wang Q."/>
            <person name="Zhang B."/>
            <person name="Ji P."/>
            <person name="Sakyi L.B."/>
            <person name="Cui X."/>
            <person name="Yuan T."/>
            <person name="Jiang B."/>
            <person name="Yang W."/>
            <person name="Lam T.T.-Y."/>
            <person name="Chang Q."/>
            <person name="Ding S."/>
            <person name="Wang X."/>
            <person name="Zhu J."/>
            <person name="Ruan X."/>
            <person name="Zhao L."/>
            <person name="Wei J."/>
            <person name="Que T."/>
            <person name="Du C."/>
            <person name="Cheng J."/>
            <person name="Dai P."/>
            <person name="Han X."/>
            <person name="Huang E."/>
            <person name="Gao Y."/>
            <person name="Liu J."/>
            <person name="Shao H."/>
            <person name="Ye R."/>
            <person name="Li L."/>
            <person name="Wei W."/>
            <person name="Wang X."/>
            <person name="Wang C."/>
            <person name="Huo Q."/>
            <person name="Li W."/>
            <person name="Guo W."/>
            <person name="Chen H."/>
            <person name="Chen S."/>
            <person name="Zhou L."/>
            <person name="Zhou L."/>
            <person name="Ni X."/>
            <person name="Tian J."/>
            <person name="Zhou Y."/>
            <person name="Sheng Y."/>
            <person name="Liu T."/>
            <person name="Pan Y."/>
            <person name="Xia L."/>
            <person name="Li J."/>
            <person name="Zhao F."/>
            <person name="Cao W."/>
        </authorList>
    </citation>
    <scope>NUCLEOTIDE SEQUENCE</scope>
    <source>
        <strain evidence="2">Rmic-2018</strain>
        <tissue evidence="2">Larvae</tissue>
    </source>
</reference>
<feature type="compositionally biased region" description="Basic and acidic residues" evidence="1">
    <location>
        <begin position="64"/>
        <end position="76"/>
    </location>
</feature>
<evidence type="ECO:0000313" key="3">
    <source>
        <dbReference type="Proteomes" id="UP000821866"/>
    </source>
</evidence>
<gene>
    <name evidence="2" type="ORF">HPB51_006441</name>
</gene>
<evidence type="ECO:0000256" key="1">
    <source>
        <dbReference type="SAM" id="MobiDB-lite"/>
    </source>
</evidence>
<evidence type="ECO:0000313" key="2">
    <source>
        <dbReference type="EMBL" id="KAH8030009.1"/>
    </source>
</evidence>
<organism evidence="2 3">
    <name type="scientific">Rhipicephalus microplus</name>
    <name type="common">Cattle tick</name>
    <name type="synonym">Boophilus microplus</name>
    <dbReference type="NCBI Taxonomy" id="6941"/>
    <lineage>
        <taxon>Eukaryota</taxon>
        <taxon>Metazoa</taxon>
        <taxon>Ecdysozoa</taxon>
        <taxon>Arthropoda</taxon>
        <taxon>Chelicerata</taxon>
        <taxon>Arachnida</taxon>
        <taxon>Acari</taxon>
        <taxon>Parasitiformes</taxon>
        <taxon>Ixodida</taxon>
        <taxon>Ixodoidea</taxon>
        <taxon>Ixodidae</taxon>
        <taxon>Rhipicephalinae</taxon>
        <taxon>Rhipicephalus</taxon>
        <taxon>Boophilus</taxon>
    </lineage>
</organism>
<accession>A0A9J6E7B4</accession>
<feature type="compositionally biased region" description="Basic residues" evidence="1">
    <location>
        <begin position="104"/>
        <end position="115"/>
    </location>
</feature>
<protein>
    <submittedName>
        <fullName evidence="2">Uncharacterized protein</fullName>
    </submittedName>
</protein>
<proteinExistence type="predicted"/>
<sequence>MARGPTFTPMDRSRLTAPQVLLSSRRTRYQSRTRLGGAGKHASREQRSAAADCAVFEGRSVPARHQEVGGHHDSDRKPHHKTVPRARYGGGQTAGENQAETDHRRRGQANHRSRGGRAVPDCQRDQKRTGYIYVPLQSLS</sequence>
<dbReference type="Proteomes" id="UP000821866">
    <property type="component" value="Chromosome 3"/>
</dbReference>
<reference evidence="2" key="1">
    <citation type="journal article" date="2020" name="Cell">
        <title>Large-Scale Comparative Analyses of Tick Genomes Elucidate Their Genetic Diversity and Vector Capacities.</title>
        <authorList>
            <consortium name="Tick Genome and Microbiome Consortium (TIGMIC)"/>
            <person name="Jia N."/>
            <person name="Wang J."/>
            <person name="Shi W."/>
            <person name="Du L."/>
            <person name="Sun Y."/>
            <person name="Zhan W."/>
            <person name="Jiang J.F."/>
            <person name="Wang Q."/>
            <person name="Zhang B."/>
            <person name="Ji P."/>
            <person name="Bell-Sakyi L."/>
            <person name="Cui X.M."/>
            <person name="Yuan T.T."/>
            <person name="Jiang B.G."/>
            <person name="Yang W.F."/>
            <person name="Lam T.T."/>
            <person name="Chang Q.C."/>
            <person name="Ding S.J."/>
            <person name="Wang X.J."/>
            <person name="Zhu J.G."/>
            <person name="Ruan X.D."/>
            <person name="Zhao L."/>
            <person name="Wei J.T."/>
            <person name="Ye R.Z."/>
            <person name="Que T.C."/>
            <person name="Du C.H."/>
            <person name="Zhou Y.H."/>
            <person name="Cheng J.X."/>
            <person name="Dai P.F."/>
            <person name="Guo W.B."/>
            <person name="Han X.H."/>
            <person name="Huang E.J."/>
            <person name="Li L.F."/>
            <person name="Wei W."/>
            <person name="Gao Y.C."/>
            <person name="Liu J.Z."/>
            <person name="Shao H.Z."/>
            <person name="Wang X."/>
            <person name="Wang C.C."/>
            <person name="Yang T.C."/>
            <person name="Huo Q.B."/>
            <person name="Li W."/>
            <person name="Chen H.Y."/>
            <person name="Chen S.E."/>
            <person name="Zhou L.G."/>
            <person name="Ni X.B."/>
            <person name="Tian J.H."/>
            <person name="Sheng Y."/>
            <person name="Liu T."/>
            <person name="Pan Y.S."/>
            <person name="Xia L.Y."/>
            <person name="Li J."/>
            <person name="Zhao F."/>
            <person name="Cao W.C."/>
        </authorList>
    </citation>
    <scope>NUCLEOTIDE SEQUENCE</scope>
    <source>
        <strain evidence="2">Rmic-2018</strain>
    </source>
</reference>